<sequence length="190" mass="20983">MSDSKESFSYNVSYTISANQGADEAEKLTPSELWQGVRRGARYPGDFGPFVRSCEVTSGNSAKFVREIDIGDGAVHINDGTKIVQDVVVQKNLLVSATTRDTGARTTMVCSYGMGASDEDDDMRPHLTLYYELLMGDKAPEPGSVEARDIMTNYRGLAKNMVAESIKTIRGWKLEGKLARWAEEEENGVW</sequence>
<comment type="caution">
    <text evidence="1">The sequence shown here is derived from an EMBL/GenBank/DDBJ whole genome shotgun (WGS) entry which is preliminary data.</text>
</comment>
<dbReference type="Pfam" id="PF08982">
    <property type="entry name" value="AtaL"/>
    <property type="match status" value="1"/>
</dbReference>
<dbReference type="InterPro" id="IPR023393">
    <property type="entry name" value="START-like_dom_sf"/>
</dbReference>
<evidence type="ECO:0008006" key="3">
    <source>
        <dbReference type="Google" id="ProtNLM"/>
    </source>
</evidence>
<dbReference type="SUPFAM" id="SSF55961">
    <property type="entry name" value="Bet v1-like"/>
    <property type="match status" value="1"/>
</dbReference>
<dbReference type="EMBL" id="WIGO01000071">
    <property type="protein sequence ID" value="KAF6832298.1"/>
    <property type="molecule type" value="Genomic_DNA"/>
</dbReference>
<proteinExistence type="predicted"/>
<dbReference type="Gene3D" id="3.30.530.20">
    <property type="match status" value="1"/>
</dbReference>
<evidence type="ECO:0000313" key="2">
    <source>
        <dbReference type="Proteomes" id="UP000654918"/>
    </source>
</evidence>
<gene>
    <name evidence="1" type="ORF">CPLU01_06262</name>
</gene>
<name>A0A8H6KJV6_9PEZI</name>
<keyword evidence="2" id="KW-1185">Reference proteome</keyword>
<dbReference type="AlphaFoldDB" id="A0A8H6KJV6"/>
<protein>
    <recommendedName>
        <fullName evidence="3">DUF1857-domain-containing protein</fullName>
    </recommendedName>
</protein>
<dbReference type="Proteomes" id="UP000654918">
    <property type="component" value="Unassembled WGS sequence"/>
</dbReference>
<reference evidence="1" key="1">
    <citation type="journal article" date="2020" name="Phytopathology">
        <title>Genome Sequence Resources of Colletotrichum truncatum, C. plurivorum, C. musicola, and C. sojae: Four Species Pathogenic to Soybean (Glycine max).</title>
        <authorList>
            <person name="Rogerio F."/>
            <person name="Boufleur T.R."/>
            <person name="Ciampi-Guillardi M."/>
            <person name="Sukno S.A."/>
            <person name="Thon M.R."/>
            <person name="Massola Junior N.S."/>
            <person name="Baroncelli R."/>
        </authorList>
    </citation>
    <scope>NUCLEOTIDE SEQUENCE</scope>
    <source>
        <strain evidence="1">LFN00145</strain>
    </source>
</reference>
<evidence type="ECO:0000313" key="1">
    <source>
        <dbReference type="EMBL" id="KAF6832298.1"/>
    </source>
</evidence>
<accession>A0A8H6KJV6</accession>
<dbReference type="InterPro" id="IPR015075">
    <property type="entry name" value="AtaL"/>
</dbReference>
<organism evidence="1 2">
    <name type="scientific">Colletotrichum plurivorum</name>
    <dbReference type="NCBI Taxonomy" id="2175906"/>
    <lineage>
        <taxon>Eukaryota</taxon>
        <taxon>Fungi</taxon>
        <taxon>Dikarya</taxon>
        <taxon>Ascomycota</taxon>
        <taxon>Pezizomycotina</taxon>
        <taxon>Sordariomycetes</taxon>
        <taxon>Hypocreomycetidae</taxon>
        <taxon>Glomerellales</taxon>
        <taxon>Glomerellaceae</taxon>
        <taxon>Colletotrichum</taxon>
        <taxon>Colletotrichum orchidearum species complex</taxon>
    </lineage>
</organism>